<proteinExistence type="predicted"/>
<name>A0A2S1L8N3_9FLAO</name>
<evidence type="ECO:0000313" key="2">
    <source>
        <dbReference type="Proteomes" id="UP000244527"/>
    </source>
</evidence>
<dbReference type="OrthoDB" id="939585at2"/>
<reference evidence="1 2" key="1">
    <citation type="submission" date="2017-04" db="EMBL/GenBank/DDBJ databases">
        <title>Compelte genome sequence of WV33.</title>
        <authorList>
            <person name="Lee P.C."/>
        </authorList>
    </citation>
    <scope>NUCLEOTIDE SEQUENCE [LARGE SCALE GENOMIC DNA]</scope>
    <source>
        <strain evidence="1 2">WV33</strain>
    </source>
</reference>
<organism evidence="1 2">
    <name type="scientific">Flavobacterium faecale</name>
    <dbReference type="NCBI Taxonomy" id="1355330"/>
    <lineage>
        <taxon>Bacteria</taxon>
        <taxon>Pseudomonadati</taxon>
        <taxon>Bacteroidota</taxon>
        <taxon>Flavobacteriia</taxon>
        <taxon>Flavobacteriales</taxon>
        <taxon>Flavobacteriaceae</taxon>
        <taxon>Flavobacterium</taxon>
    </lineage>
</organism>
<protein>
    <recommendedName>
        <fullName evidence="3">DUF3300 domain-containing protein</fullName>
    </recommendedName>
</protein>
<gene>
    <name evidence="1" type="ORF">FFWV33_00530</name>
</gene>
<evidence type="ECO:0000313" key="1">
    <source>
        <dbReference type="EMBL" id="AWG20109.1"/>
    </source>
</evidence>
<dbReference type="EMBL" id="CP020918">
    <property type="protein sequence ID" value="AWG20109.1"/>
    <property type="molecule type" value="Genomic_DNA"/>
</dbReference>
<keyword evidence="2" id="KW-1185">Reference proteome</keyword>
<sequence>MKTKAIQTAKYFSAFSSLKIIPIALLFPLVSVVAQGTPQLQTPGQNFSLEGALALFKKAKTVQQFERSLNHEDNNVNNLDLNKDGQTDYIAVNDIKENNAHVLVLSTSISKNNIQDIATINVEKSSNNEANVQIIGDPDLYPANTIIEPSPYDGPMVASTDTQNTYSNQIANQVGYNVWEWPLVQYLYNPYYSIWNSPYSWYNLPFGYNMWRPKMYTQFYSGGNNYRSHYYHAPRLRVTVSQNIYRAHRGSLGYGQNFRIQNNYFNFDRSNSFAGRYIGHPTYRSIGFRGGHSFGGSGHGGRR</sequence>
<dbReference type="AlphaFoldDB" id="A0A2S1L8N3"/>
<accession>A0A2S1L8N3</accession>
<evidence type="ECO:0008006" key="3">
    <source>
        <dbReference type="Google" id="ProtNLM"/>
    </source>
</evidence>
<dbReference type="KEGG" id="ffa:FFWV33_00530"/>
<dbReference type="RefSeq" id="WP_108739078.1">
    <property type="nucleotide sequence ID" value="NZ_CP020918.1"/>
</dbReference>
<dbReference type="Proteomes" id="UP000244527">
    <property type="component" value="Chromosome"/>
</dbReference>